<dbReference type="Proteomes" id="UP000005239">
    <property type="component" value="Unassembled WGS sequence"/>
</dbReference>
<keyword evidence="2" id="KW-1185">Reference proteome</keyword>
<name>A0A2A6BG18_PRIPA</name>
<sequence length="113" mass="11486">MIQYLLDSRALRSAVAAAAASWSVPSVPSSAAAAAACPAASCRAAAESFNPTDRLFFVEKIPHRAALPWGSDAVAAWAASFPAAAACPWGWAFAAAATAASAAARDRYCEAGR</sequence>
<organism evidence="1 2">
    <name type="scientific">Pristionchus pacificus</name>
    <name type="common">Parasitic nematode worm</name>
    <dbReference type="NCBI Taxonomy" id="54126"/>
    <lineage>
        <taxon>Eukaryota</taxon>
        <taxon>Metazoa</taxon>
        <taxon>Ecdysozoa</taxon>
        <taxon>Nematoda</taxon>
        <taxon>Chromadorea</taxon>
        <taxon>Rhabditida</taxon>
        <taxon>Rhabditina</taxon>
        <taxon>Diplogasteromorpha</taxon>
        <taxon>Diplogasteroidea</taxon>
        <taxon>Neodiplogasteridae</taxon>
        <taxon>Pristionchus</taxon>
    </lineage>
</organism>
<proteinExistence type="predicted"/>
<dbReference type="EnsemblMetazoa" id="PPA44429.1">
    <property type="protein sequence ID" value="PPA44429.1"/>
    <property type="gene ID" value="WBGene00282798"/>
</dbReference>
<evidence type="ECO:0000313" key="2">
    <source>
        <dbReference type="Proteomes" id="UP000005239"/>
    </source>
</evidence>
<reference evidence="2" key="1">
    <citation type="journal article" date="2008" name="Nat. Genet.">
        <title>The Pristionchus pacificus genome provides a unique perspective on nematode lifestyle and parasitism.</title>
        <authorList>
            <person name="Dieterich C."/>
            <person name="Clifton S.W."/>
            <person name="Schuster L.N."/>
            <person name="Chinwalla A."/>
            <person name="Delehaunty K."/>
            <person name="Dinkelacker I."/>
            <person name="Fulton L."/>
            <person name="Fulton R."/>
            <person name="Godfrey J."/>
            <person name="Minx P."/>
            <person name="Mitreva M."/>
            <person name="Roeseler W."/>
            <person name="Tian H."/>
            <person name="Witte H."/>
            <person name="Yang S.P."/>
            <person name="Wilson R.K."/>
            <person name="Sommer R.J."/>
        </authorList>
    </citation>
    <scope>NUCLEOTIDE SEQUENCE [LARGE SCALE GENOMIC DNA]</scope>
    <source>
        <strain evidence="2">PS312</strain>
    </source>
</reference>
<evidence type="ECO:0000313" key="1">
    <source>
        <dbReference type="EnsemblMetazoa" id="PPA44429.1"/>
    </source>
</evidence>
<accession>A0A2A6BG18</accession>
<reference evidence="1" key="2">
    <citation type="submission" date="2022-06" db="UniProtKB">
        <authorList>
            <consortium name="EnsemblMetazoa"/>
        </authorList>
    </citation>
    <scope>IDENTIFICATION</scope>
    <source>
        <strain evidence="1">PS312</strain>
    </source>
</reference>
<accession>A0A8R1V1W0</accession>
<gene>
    <name evidence="1" type="primary">WBGene00282798</name>
</gene>
<dbReference type="AlphaFoldDB" id="A0A2A6BG18"/>
<protein>
    <submittedName>
        <fullName evidence="1">Uncharacterized protein</fullName>
    </submittedName>
</protein>